<dbReference type="Proteomes" id="UP000383932">
    <property type="component" value="Unassembled WGS sequence"/>
</dbReference>
<reference evidence="6 7" key="1">
    <citation type="journal article" date="2019" name="Fungal Biol. Biotechnol.">
        <title>Draft genome sequence of fastidious pathogen Ceratobasidium theobromae, which causes vascular-streak dieback in Theobroma cacao.</title>
        <authorList>
            <person name="Ali S.S."/>
            <person name="Asman A."/>
            <person name="Shao J."/>
            <person name="Firmansyah A.P."/>
            <person name="Susilo A.W."/>
            <person name="Rosmana A."/>
            <person name="McMahon P."/>
            <person name="Junaid M."/>
            <person name="Guest D."/>
            <person name="Kheng T.Y."/>
            <person name="Meinhardt L.W."/>
            <person name="Bailey B.A."/>
        </authorList>
    </citation>
    <scope>NUCLEOTIDE SEQUENCE [LARGE SCALE GENOMIC DNA]</scope>
    <source>
        <strain evidence="6 7">CT2</strain>
    </source>
</reference>
<feature type="compositionally biased region" description="Low complexity" evidence="5">
    <location>
        <begin position="1158"/>
        <end position="1176"/>
    </location>
</feature>
<feature type="region of interest" description="Disordered" evidence="5">
    <location>
        <begin position="1331"/>
        <end position="1364"/>
    </location>
</feature>
<protein>
    <submittedName>
        <fullName evidence="6">Uncharacterized protein</fullName>
    </submittedName>
</protein>
<feature type="region of interest" description="Disordered" evidence="5">
    <location>
        <begin position="549"/>
        <end position="592"/>
    </location>
</feature>
<proteinExistence type="inferred from homology"/>
<organism evidence="6 7">
    <name type="scientific">Ceratobasidium theobromae</name>
    <dbReference type="NCBI Taxonomy" id="1582974"/>
    <lineage>
        <taxon>Eukaryota</taxon>
        <taxon>Fungi</taxon>
        <taxon>Dikarya</taxon>
        <taxon>Basidiomycota</taxon>
        <taxon>Agaricomycotina</taxon>
        <taxon>Agaricomycetes</taxon>
        <taxon>Cantharellales</taxon>
        <taxon>Ceratobasidiaceae</taxon>
        <taxon>Ceratobasidium</taxon>
    </lineage>
</organism>
<dbReference type="InterPro" id="IPR051246">
    <property type="entry name" value="WDR48"/>
</dbReference>
<comment type="similarity">
    <text evidence="1">Belongs to the WD repeat WDR48 family.</text>
</comment>
<evidence type="ECO:0000256" key="4">
    <source>
        <dbReference type="PROSITE-ProRule" id="PRU00221"/>
    </source>
</evidence>
<name>A0A5N5QB22_9AGAM</name>
<gene>
    <name evidence="6" type="ORF">CTheo_7580</name>
</gene>
<dbReference type="Pfam" id="PF11816">
    <property type="entry name" value="DUF3337"/>
    <property type="match status" value="1"/>
</dbReference>
<dbReference type="PROSITE" id="PS00678">
    <property type="entry name" value="WD_REPEATS_1"/>
    <property type="match status" value="1"/>
</dbReference>
<sequence length="1408" mass="149715">MPTRRISYVIPAPQDPPPQLALPAVGVPRNGQTAPILIPLNSQADSREPSRAPRPSHPQHRLAVSALALDKSTQLVDRSSPQGILYTSGRDGLVAAWELGVPMKRRAPQEKLKKRHWEVLTGWDEADDDSEEDEVDEAKYLIKPPRRPKLRKPAVDENGWAYEDRWEVAGDDLKPAQFRQSVQLHTDWINDIVLCNMNQTIVSASSDGTLRTYSPHSTIAPSILGTHSDYVRCLAYAPGPRWVASGSFDRTIKLWDISRAVGPASSKQDSSAELTTLSFGGSDPKASIYALATDPAGTIIAAGGPERIVRIWDPRVPGASGGSGGGEPRCISTLQGHTDNIRAVLISEDGRYVMTGSSDASIKLWSLSMRRCIHTFAVHSDSVWALHSSHPQLHTFFSGDRAGWICRFDVTRPVRSTGGDSDTFNPTSSVHFNTSRSPASGAFASTHTPRHSVAGTLNLAEKDRGQEMDLSDAFCVVIGRAGYESRNDGHGHGNQNETERGITALVSMDDAWVWAASGDSSVQRWRGVGTLNGIKDTWGSRGLGATKASSASLAAHKIGSPSPPRIDSPPPHVGSPGPRSTTSPPSSSARKRVSIEIPPGYAKAESETTLVAIPARVPSSSQPTTPSTPHLTWPSQTVLVPSTALVRLAEPNPFQPQPRDPETATLYSYSGVSVHRNAHREDLSMGSGIFGLPPATGTGPYTPSLYIAPPLSHTSSLPVVQTVSPGAASLNHTNSNLPLSSPPLLQGHPHPNSLPIMSDVSDAIPLFATPADEIAGSHGLVRSVVLNDRVHALSVDTRGEVAVWDIVRGVCRGVFVLDGQTAVMDHSRGTHGHKLSPREALELVRDRIEGEAMTPAWASVDTRVGDLTVHLVEPKCFDAEVYADELAGLNLEGLNLEGDVSEHRLNLGKWVLSNLFVEFVRAELALSAELAAPTPRGTAPSLPPAVAIPSLASVSEGEPDTTDEGINSMPASPRPVLNTPALSPATPLALTGPPSPATRTPRAPHVSLTGRPTHIPLPARNRSASEASLGGYGLGLGLGTMTPSGSGLGSATLAPMMTPAIIPENDATSAPQREYDSYKDRKEPRFGSIVEGHSPPKEKPPETISAAGAAGGDYFSVAKTGKDKDGILSPTEPITPGGGGLMGRLKNLGKTGKRGPITAGTAGTGETTTGDATTAEAEPEAEGQKDPERTKHLNLLSSLLSNPLEPPHANEAPPVSFPPNTSITISEVTSDASGGTVLFSGSVGALGADVEALEMALPGWLLEYLLAGKMNQSQAAAAAQKLGFMLLPWKGGKEVLPELVGSQSRLTASRFLRISKVVQYVHDKLHPVGQNTTQEHHSQENSEPQQSPSGDKVPPQNDHPALPDGREYEVLCNEQVLNTGMTLAAVRQYVWRNAGELVMHYRVKETYD</sequence>
<dbReference type="InterPro" id="IPR036322">
    <property type="entry name" value="WD40_repeat_dom_sf"/>
</dbReference>
<dbReference type="PROSITE" id="PS50082">
    <property type="entry name" value="WD_REPEATS_2"/>
    <property type="match status" value="3"/>
</dbReference>
<keyword evidence="7" id="KW-1185">Reference proteome</keyword>
<feature type="region of interest" description="Disordered" evidence="5">
    <location>
        <begin position="40"/>
        <end position="59"/>
    </location>
</feature>
<keyword evidence="3" id="KW-0677">Repeat</keyword>
<evidence type="ECO:0000313" key="6">
    <source>
        <dbReference type="EMBL" id="KAB5588972.1"/>
    </source>
</evidence>
<keyword evidence="2 4" id="KW-0853">WD repeat</keyword>
<feature type="region of interest" description="Disordered" evidence="5">
    <location>
        <begin position="617"/>
        <end position="636"/>
    </location>
</feature>
<dbReference type="PANTHER" id="PTHR19862">
    <property type="entry name" value="WD REPEAT-CONTAINING PROTEIN 48"/>
    <property type="match status" value="1"/>
</dbReference>
<evidence type="ECO:0000256" key="2">
    <source>
        <dbReference type="ARBA" id="ARBA00022574"/>
    </source>
</evidence>
<feature type="compositionally biased region" description="Pro residues" evidence="5">
    <location>
        <begin position="561"/>
        <end position="573"/>
    </location>
</feature>
<evidence type="ECO:0000256" key="5">
    <source>
        <dbReference type="SAM" id="MobiDB-lite"/>
    </source>
</evidence>
<evidence type="ECO:0000313" key="7">
    <source>
        <dbReference type="Proteomes" id="UP000383932"/>
    </source>
</evidence>
<evidence type="ECO:0000256" key="3">
    <source>
        <dbReference type="ARBA" id="ARBA00022737"/>
    </source>
</evidence>
<dbReference type="Pfam" id="PF00400">
    <property type="entry name" value="WD40"/>
    <property type="match status" value="4"/>
</dbReference>
<dbReference type="PRINTS" id="PR00320">
    <property type="entry name" value="GPROTEINBRPT"/>
</dbReference>
<dbReference type="GO" id="GO:0043130">
    <property type="term" value="F:ubiquitin binding"/>
    <property type="evidence" value="ECO:0007669"/>
    <property type="project" value="TreeGrafter"/>
</dbReference>
<comment type="caution">
    <text evidence="6">The sequence shown here is derived from an EMBL/GenBank/DDBJ whole genome shotgun (WGS) entry which is preliminary data.</text>
</comment>
<dbReference type="EMBL" id="SSOP01000337">
    <property type="protein sequence ID" value="KAB5588972.1"/>
    <property type="molecule type" value="Genomic_DNA"/>
</dbReference>
<dbReference type="CDD" id="cd00200">
    <property type="entry name" value="WD40"/>
    <property type="match status" value="1"/>
</dbReference>
<dbReference type="InterPro" id="IPR015943">
    <property type="entry name" value="WD40/YVTN_repeat-like_dom_sf"/>
</dbReference>
<dbReference type="SUPFAM" id="SSF50978">
    <property type="entry name" value="WD40 repeat-like"/>
    <property type="match status" value="1"/>
</dbReference>
<dbReference type="InterPro" id="IPR020472">
    <property type="entry name" value="WD40_PAC1"/>
</dbReference>
<dbReference type="PROSITE" id="PS50294">
    <property type="entry name" value="WD_REPEATS_REGION"/>
    <property type="match status" value="2"/>
</dbReference>
<feature type="repeat" description="WD" evidence="4">
    <location>
        <begin position="281"/>
        <end position="313"/>
    </location>
</feature>
<accession>A0A5N5QB22</accession>
<feature type="compositionally biased region" description="Low complexity" evidence="5">
    <location>
        <begin position="574"/>
        <end position="588"/>
    </location>
</feature>
<dbReference type="SMART" id="SM00320">
    <property type="entry name" value="WD40"/>
    <property type="match status" value="8"/>
</dbReference>
<dbReference type="OrthoDB" id="2421129at2759"/>
<feature type="repeat" description="WD" evidence="4">
    <location>
        <begin position="334"/>
        <end position="375"/>
    </location>
</feature>
<evidence type="ECO:0000256" key="1">
    <source>
        <dbReference type="ARBA" id="ARBA00006917"/>
    </source>
</evidence>
<feature type="region of interest" description="Disordered" evidence="5">
    <location>
        <begin position="954"/>
        <end position="1021"/>
    </location>
</feature>
<dbReference type="InterPro" id="IPR021772">
    <property type="entry name" value="WDR48/Bun107"/>
</dbReference>
<dbReference type="InterPro" id="IPR019775">
    <property type="entry name" value="WD40_repeat_CS"/>
</dbReference>
<dbReference type="InterPro" id="IPR001680">
    <property type="entry name" value="WD40_rpt"/>
</dbReference>
<dbReference type="GO" id="GO:0000724">
    <property type="term" value="P:double-strand break repair via homologous recombination"/>
    <property type="evidence" value="ECO:0007669"/>
    <property type="project" value="TreeGrafter"/>
</dbReference>
<feature type="region of interest" description="Disordered" evidence="5">
    <location>
        <begin position="1121"/>
        <end position="1189"/>
    </location>
</feature>
<feature type="repeat" description="WD" evidence="4">
    <location>
        <begin position="224"/>
        <end position="258"/>
    </location>
</feature>
<dbReference type="PANTHER" id="PTHR19862:SF14">
    <property type="entry name" value="WD REPEAT-CONTAINING PROTEIN 48"/>
    <property type="match status" value="1"/>
</dbReference>
<feature type="compositionally biased region" description="Low complexity" evidence="5">
    <location>
        <begin position="618"/>
        <end position="629"/>
    </location>
</feature>
<dbReference type="Gene3D" id="2.130.10.10">
    <property type="entry name" value="YVTN repeat-like/Quinoprotein amine dehydrogenase"/>
    <property type="match status" value="2"/>
</dbReference>